<proteinExistence type="predicted"/>
<reference evidence="2 3" key="1">
    <citation type="journal article" date="2015" name="Genome Biol. Evol.">
        <title>Phylogenomic analyses indicate that early fungi evolved digesting cell walls of algal ancestors of land plants.</title>
        <authorList>
            <person name="Chang Y."/>
            <person name="Wang S."/>
            <person name="Sekimoto S."/>
            <person name="Aerts A.L."/>
            <person name="Choi C."/>
            <person name="Clum A."/>
            <person name="LaButti K.M."/>
            <person name="Lindquist E.A."/>
            <person name="Yee Ngan C."/>
            <person name="Ohm R.A."/>
            <person name="Salamov A.A."/>
            <person name="Grigoriev I.V."/>
            <person name="Spatafora J.W."/>
            <person name="Berbee M.L."/>
        </authorList>
    </citation>
    <scope>NUCLEOTIDE SEQUENCE [LARGE SCALE GENOMIC DNA]</scope>
    <source>
        <strain evidence="2 3">JEL478</strain>
    </source>
</reference>
<dbReference type="SUPFAM" id="SSF52799">
    <property type="entry name" value="(Phosphotyrosine protein) phosphatases II"/>
    <property type="match status" value="1"/>
</dbReference>
<organism evidence="2 3">
    <name type="scientific">Gonapodya prolifera (strain JEL478)</name>
    <name type="common">Monoblepharis prolifera</name>
    <dbReference type="NCBI Taxonomy" id="1344416"/>
    <lineage>
        <taxon>Eukaryota</taxon>
        <taxon>Fungi</taxon>
        <taxon>Fungi incertae sedis</taxon>
        <taxon>Chytridiomycota</taxon>
        <taxon>Chytridiomycota incertae sedis</taxon>
        <taxon>Monoblepharidomycetes</taxon>
        <taxon>Monoblepharidales</taxon>
        <taxon>Gonapodyaceae</taxon>
        <taxon>Gonapodya</taxon>
    </lineage>
</organism>
<feature type="compositionally biased region" description="Polar residues" evidence="1">
    <location>
        <begin position="9"/>
        <end position="32"/>
    </location>
</feature>
<dbReference type="OrthoDB" id="6375174at2759"/>
<dbReference type="Pfam" id="PF03162">
    <property type="entry name" value="Y_phosphatase2"/>
    <property type="match status" value="1"/>
</dbReference>
<dbReference type="PANTHER" id="PTHR31126">
    <property type="entry name" value="TYROSINE-PROTEIN PHOSPHATASE"/>
    <property type="match status" value="1"/>
</dbReference>
<feature type="non-terminal residue" evidence="2">
    <location>
        <position position="192"/>
    </location>
</feature>
<dbReference type="InterPro" id="IPR004861">
    <property type="entry name" value="Siw14-like"/>
</dbReference>
<protein>
    <recommendedName>
        <fullName evidence="4">Protein-tyrosine phosphatase</fullName>
    </recommendedName>
</protein>
<evidence type="ECO:0000256" key="1">
    <source>
        <dbReference type="SAM" id="MobiDB-lite"/>
    </source>
</evidence>
<keyword evidence="3" id="KW-1185">Reference proteome</keyword>
<dbReference type="InterPro" id="IPR029021">
    <property type="entry name" value="Prot-tyrosine_phosphatase-like"/>
</dbReference>
<dbReference type="AlphaFoldDB" id="A0A139A9P6"/>
<gene>
    <name evidence="2" type="ORF">M427DRAFT_100421</name>
</gene>
<dbReference type="PANTHER" id="PTHR31126:SF14">
    <property type="entry name" value="TYROSINE-PROTEIN PHOSPHATASE OCA6-RELATED"/>
    <property type="match status" value="1"/>
</dbReference>
<dbReference type="Proteomes" id="UP000070544">
    <property type="component" value="Unassembled WGS sequence"/>
</dbReference>
<dbReference type="EMBL" id="KQ965777">
    <property type="protein sequence ID" value="KXS13486.1"/>
    <property type="molecule type" value="Genomic_DNA"/>
</dbReference>
<accession>A0A139A9P6</accession>
<evidence type="ECO:0000313" key="3">
    <source>
        <dbReference type="Proteomes" id="UP000070544"/>
    </source>
</evidence>
<feature type="region of interest" description="Disordered" evidence="1">
    <location>
        <begin position="1"/>
        <end position="38"/>
    </location>
</feature>
<name>A0A139A9P6_GONPJ</name>
<dbReference type="GO" id="GO:0016791">
    <property type="term" value="F:phosphatase activity"/>
    <property type="evidence" value="ECO:0007669"/>
    <property type="project" value="TreeGrafter"/>
</dbReference>
<evidence type="ECO:0000313" key="2">
    <source>
        <dbReference type="EMBL" id="KXS13486.1"/>
    </source>
</evidence>
<dbReference type="Gene3D" id="3.90.190.10">
    <property type="entry name" value="Protein tyrosine phosphatase superfamily"/>
    <property type="match status" value="1"/>
</dbReference>
<sequence length="192" mass="20844">MAAPRPRSQRSISIHSPTGSNPTLSPTPTVTPGVSAGHADSTCDGAAQLHKVVLAPVSTFATGTGGASRALLPPITAPYRFGHVEEDLYRGGYPKSRNLRFLRRLRLRTLVSLTPDPPNDELLEFCREEKIESIHVPVPRPKGSFPLTYAKATSILQLLIDASRLPLFVHCLDGVLVTGAAIMCLRKLQMWT</sequence>
<evidence type="ECO:0008006" key="4">
    <source>
        <dbReference type="Google" id="ProtNLM"/>
    </source>
</evidence>
<dbReference type="STRING" id="1344416.A0A139A9P6"/>